<dbReference type="EMBL" id="CCBN010000003">
    <property type="protein sequence ID" value="CDO52730.1"/>
    <property type="molecule type" value="Genomic_DNA"/>
</dbReference>
<organism evidence="1 2">
    <name type="scientific">Geotrichum candidum</name>
    <name type="common">Oospora lactis</name>
    <name type="synonym">Dipodascus geotrichum</name>
    <dbReference type="NCBI Taxonomy" id="1173061"/>
    <lineage>
        <taxon>Eukaryota</taxon>
        <taxon>Fungi</taxon>
        <taxon>Dikarya</taxon>
        <taxon>Ascomycota</taxon>
        <taxon>Saccharomycotina</taxon>
        <taxon>Dipodascomycetes</taxon>
        <taxon>Dipodascales</taxon>
        <taxon>Dipodascaceae</taxon>
        <taxon>Geotrichum</taxon>
    </lineage>
</organism>
<evidence type="ECO:0000313" key="1">
    <source>
        <dbReference type="EMBL" id="CDO52730.1"/>
    </source>
</evidence>
<accession>A0A0J9X6F0</accession>
<name>A0A0J9X6F0_GEOCN</name>
<dbReference type="AlphaFoldDB" id="A0A0J9X6F0"/>
<dbReference type="Proteomes" id="UP000242525">
    <property type="component" value="Unassembled WGS sequence"/>
</dbReference>
<reference evidence="1" key="1">
    <citation type="submission" date="2014-03" db="EMBL/GenBank/DDBJ databases">
        <authorList>
            <person name="Casaregola S."/>
        </authorList>
    </citation>
    <scope>NUCLEOTIDE SEQUENCE [LARGE SCALE GENOMIC DNA]</scope>
    <source>
        <strain evidence="1">CLIB 918</strain>
    </source>
</reference>
<evidence type="ECO:0000313" key="2">
    <source>
        <dbReference type="Proteomes" id="UP000242525"/>
    </source>
</evidence>
<proteinExistence type="predicted"/>
<keyword evidence="2" id="KW-1185">Reference proteome</keyword>
<comment type="caution">
    <text evidence="1">The sequence shown here is derived from an EMBL/GenBank/DDBJ whole genome shotgun (WGS) entry which is preliminary data.</text>
</comment>
<sequence length="298" mass="35457">MFSSFASPLRYCPTSAVTEPTQISFTSRHSPGHTLEIEPEVLAKYTVKELIEYIFDYGLLPERLSFDNTSTEILEQQLRYLEYFSTQLGILEKHQLELYNILNYMGACLCTYTKKTSNYRWAIPHLKQMLYFASFPDNDVRTAHCKEIVVIMSCNLVEFCRFDEELYQLYKKEIINKIFSWVNYSDALNINTIRQALLYIMGNIRLNSTAYDNVSKLFYSHREETFFSDKFIPHRVFYYLISRIVFENTHGQETYYQHKIKPSLQKSFCNYLYQASENDPNWEVQKVFRKLFNTFISL</sequence>
<gene>
    <name evidence="1" type="ORF">BN980_GECA03s06714g</name>
</gene>
<protein>
    <submittedName>
        <fullName evidence="1">Uncharacterized protein</fullName>
    </submittedName>
</protein>